<feature type="transmembrane region" description="Helical" evidence="10">
    <location>
        <begin position="135"/>
        <end position="154"/>
    </location>
</feature>
<dbReference type="InterPro" id="IPR004358">
    <property type="entry name" value="Sig_transdc_His_kin-like_C"/>
</dbReference>
<keyword evidence="3" id="KW-0597">Phosphoprotein</keyword>
<dbReference type="PANTHER" id="PTHR43047">
    <property type="entry name" value="TWO-COMPONENT HISTIDINE PROTEIN KINASE"/>
    <property type="match status" value="1"/>
</dbReference>
<reference evidence="12 13" key="1">
    <citation type="submission" date="2021-01" db="EMBL/GenBank/DDBJ databases">
        <title>Tumebacillus sp. strain ITR2 16S ribosomal RNA gene Genome sequencing and assembly.</title>
        <authorList>
            <person name="Kang M."/>
        </authorList>
    </citation>
    <scope>NUCLEOTIDE SEQUENCE [LARGE SCALE GENOMIC DNA]</scope>
    <source>
        <strain evidence="12 13">ITR2</strain>
    </source>
</reference>
<keyword evidence="10" id="KW-0812">Transmembrane</keyword>
<evidence type="ECO:0000256" key="2">
    <source>
        <dbReference type="ARBA" id="ARBA00012438"/>
    </source>
</evidence>
<dbReference type="InterPro" id="IPR025152">
    <property type="entry name" value="DUF4084"/>
</dbReference>
<evidence type="ECO:0000313" key="13">
    <source>
        <dbReference type="Proteomes" id="UP000602284"/>
    </source>
</evidence>
<keyword evidence="10" id="KW-1133">Transmembrane helix</keyword>
<keyword evidence="10" id="KW-0472">Membrane</keyword>
<evidence type="ECO:0000256" key="6">
    <source>
        <dbReference type="ARBA" id="ARBA00022777"/>
    </source>
</evidence>
<gene>
    <name evidence="12" type="ORF">JJB07_04340</name>
</gene>
<dbReference type="Gene3D" id="1.10.287.130">
    <property type="match status" value="1"/>
</dbReference>
<evidence type="ECO:0000259" key="11">
    <source>
        <dbReference type="PROSITE" id="PS50109"/>
    </source>
</evidence>
<dbReference type="PANTHER" id="PTHR43047:SF64">
    <property type="entry name" value="HISTIDINE KINASE CONTAINING CHEY-HOMOLOGOUS RECEIVER DOMAIN AND PAS DOMAIN-RELATED"/>
    <property type="match status" value="1"/>
</dbReference>
<dbReference type="Pfam" id="PF02518">
    <property type="entry name" value="HATPase_c"/>
    <property type="match status" value="1"/>
</dbReference>
<protein>
    <recommendedName>
        <fullName evidence="2">histidine kinase</fullName>
        <ecNumber evidence="2">2.7.13.3</ecNumber>
    </recommendedName>
</protein>
<evidence type="ECO:0000256" key="1">
    <source>
        <dbReference type="ARBA" id="ARBA00000085"/>
    </source>
</evidence>
<dbReference type="InterPro" id="IPR003661">
    <property type="entry name" value="HisK_dim/P_dom"/>
</dbReference>
<dbReference type="InterPro" id="IPR003594">
    <property type="entry name" value="HATPase_dom"/>
</dbReference>
<evidence type="ECO:0000256" key="8">
    <source>
        <dbReference type="ARBA" id="ARBA00023012"/>
    </source>
</evidence>
<keyword evidence="4" id="KW-0808">Transferase</keyword>
<dbReference type="SUPFAM" id="SSF47384">
    <property type="entry name" value="Homodimeric domain of signal transducing histidine kinase"/>
    <property type="match status" value="1"/>
</dbReference>
<comment type="caution">
    <text evidence="12">The sequence shown here is derived from an EMBL/GenBank/DDBJ whole genome shotgun (WGS) entry which is preliminary data.</text>
</comment>
<keyword evidence="5" id="KW-0547">Nucleotide-binding</keyword>
<evidence type="ECO:0000256" key="5">
    <source>
        <dbReference type="ARBA" id="ARBA00022741"/>
    </source>
</evidence>
<dbReference type="InterPro" id="IPR036890">
    <property type="entry name" value="HATPase_C_sf"/>
</dbReference>
<dbReference type="InterPro" id="IPR005467">
    <property type="entry name" value="His_kinase_dom"/>
</dbReference>
<evidence type="ECO:0000256" key="10">
    <source>
        <dbReference type="SAM" id="Phobius"/>
    </source>
</evidence>
<feature type="transmembrane region" description="Helical" evidence="10">
    <location>
        <begin position="295"/>
        <end position="315"/>
    </location>
</feature>
<evidence type="ECO:0000256" key="7">
    <source>
        <dbReference type="ARBA" id="ARBA00022840"/>
    </source>
</evidence>
<keyword evidence="9" id="KW-0175">Coiled coil</keyword>
<evidence type="ECO:0000313" key="12">
    <source>
        <dbReference type="EMBL" id="MBL0385872.1"/>
    </source>
</evidence>
<dbReference type="Pfam" id="PF00512">
    <property type="entry name" value="HisKA"/>
    <property type="match status" value="1"/>
</dbReference>
<dbReference type="InterPro" id="IPR036097">
    <property type="entry name" value="HisK_dim/P_sf"/>
</dbReference>
<name>A0ABS1J6F8_9BACL</name>
<feature type="transmembrane region" description="Helical" evidence="10">
    <location>
        <begin position="105"/>
        <end position="123"/>
    </location>
</feature>
<evidence type="ECO:0000256" key="3">
    <source>
        <dbReference type="ARBA" id="ARBA00022553"/>
    </source>
</evidence>
<dbReference type="Proteomes" id="UP000602284">
    <property type="component" value="Unassembled WGS sequence"/>
</dbReference>
<dbReference type="EMBL" id="JAEQNB010000001">
    <property type="protein sequence ID" value="MBL0385872.1"/>
    <property type="molecule type" value="Genomic_DNA"/>
</dbReference>
<keyword evidence="6" id="KW-0418">Kinase</keyword>
<feature type="transmembrane region" description="Helical" evidence="10">
    <location>
        <begin position="166"/>
        <end position="190"/>
    </location>
</feature>
<dbReference type="Pfam" id="PF13321">
    <property type="entry name" value="DUF4084"/>
    <property type="match status" value="1"/>
</dbReference>
<dbReference type="CDD" id="cd00082">
    <property type="entry name" value="HisKA"/>
    <property type="match status" value="1"/>
</dbReference>
<keyword evidence="8" id="KW-0902">Two-component regulatory system</keyword>
<feature type="transmembrane region" description="Helical" evidence="10">
    <location>
        <begin position="40"/>
        <end position="58"/>
    </location>
</feature>
<sequence length="580" mass="66020">MDLARWRLELLFFLPLYTAGYYLWIWWWQGNDDVRALGNIGWSALGPLLALVCLWITFRRLRGPGRFFWLFVLLAVVSYLLADVVWLLYVAFGTTKVPFPSWTDPFYMLYYLFLLAAMCYRMYERKNSARMVRLLFDTLIVMTVATSLSWEFLIQPLLYQQGVSTFAVLVSVTYPMLDLGVLFGVVSLYFSSRSSFTPWALFLMMSGLLLFVCGDSAYLYQQTLGTYLAGSWFDPLWSVGLLLLGLSGMYVTEEKTALSDDRPLPRDTVRLILPYAALIVLFAVMVLRVGHLDAIVVGSALAMTLVIVRQILTMVENDRLLRKLHHLNEELESKVQQRTHELSVKNAELTVALQVKDDFMAAISHELRTPMHGILGYVELIENEEDGPISDELRADLQVIRRSANRLLRLIEDILNFSKIENGKEQVKLEDVEIDELLHQIQEELKLFADEKKIAFVLHLPDPIGTVRTDSIKVEQVLINLVNNAIKFTDHGHVMISARRRHGLLELMVEDTGIGIERGHYDYIFEPFTQVDGGTTRKYNGTGLGLAIVRKLVGLMHGAVTLESEPGKGSRFVVRIPIGD</sequence>
<dbReference type="SMART" id="SM00388">
    <property type="entry name" value="HisKA"/>
    <property type="match status" value="1"/>
</dbReference>
<accession>A0ABS1J6F8</accession>
<proteinExistence type="predicted"/>
<feature type="coiled-coil region" evidence="9">
    <location>
        <begin position="317"/>
        <end position="348"/>
    </location>
</feature>
<feature type="transmembrane region" description="Helical" evidence="10">
    <location>
        <begin position="199"/>
        <end position="220"/>
    </location>
</feature>
<dbReference type="PRINTS" id="PR00344">
    <property type="entry name" value="BCTRLSENSOR"/>
</dbReference>
<keyword evidence="7" id="KW-0067">ATP-binding</keyword>
<keyword evidence="13" id="KW-1185">Reference proteome</keyword>
<feature type="transmembrane region" description="Helical" evidence="10">
    <location>
        <begin position="232"/>
        <end position="251"/>
    </location>
</feature>
<organism evidence="12 13">
    <name type="scientific">Tumebacillus amylolyticus</name>
    <dbReference type="NCBI Taxonomy" id="2801339"/>
    <lineage>
        <taxon>Bacteria</taxon>
        <taxon>Bacillati</taxon>
        <taxon>Bacillota</taxon>
        <taxon>Bacilli</taxon>
        <taxon>Bacillales</taxon>
        <taxon>Alicyclobacillaceae</taxon>
        <taxon>Tumebacillus</taxon>
    </lineage>
</organism>
<dbReference type="PROSITE" id="PS50109">
    <property type="entry name" value="HIS_KIN"/>
    <property type="match status" value="1"/>
</dbReference>
<dbReference type="SUPFAM" id="SSF55874">
    <property type="entry name" value="ATPase domain of HSP90 chaperone/DNA topoisomerase II/histidine kinase"/>
    <property type="match status" value="1"/>
</dbReference>
<feature type="domain" description="Histidine kinase" evidence="11">
    <location>
        <begin position="362"/>
        <end position="580"/>
    </location>
</feature>
<dbReference type="Gene3D" id="3.30.565.10">
    <property type="entry name" value="Histidine kinase-like ATPase, C-terminal domain"/>
    <property type="match status" value="1"/>
</dbReference>
<feature type="transmembrane region" description="Helical" evidence="10">
    <location>
        <begin position="67"/>
        <end position="93"/>
    </location>
</feature>
<dbReference type="SMART" id="SM00387">
    <property type="entry name" value="HATPase_c"/>
    <property type="match status" value="1"/>
</dbReference>
<dbReference type="CDD" id="cd16922">
    <property type="entry name" value="HATPase_EvgS-ArcB-TorS-like"/>
    <property type="match status" value="1"/>
</dbReference>
<dbReference type="RefSeq" id="WP_201631428.1">
    <property type="nucleotide sequence ID" value="NZ_JAEQNB010000001.1"/>
</dbReference>
<feature type="transmembrane region" description="Helical" evidence="10">
    <location>
        <begin position="7"/>
        <end position="28"/>
    </location>
</feature>
<evidence type="ECO:0000256" key="9">
    <source>
        <dbReference type="SAM" id="Coils"/>
    </source>
</evidence>
<dbReference type="EC" id="2.7.13.3" evidence="2"/>
<comment type="catalytic activity">
    <reaction evidence="1">
        <text>ATP + protein L-histidine = ADP + protein N-phospho-L-histidine.</text>
        <dbReference type="EC" id="2.7.13.3"/>
    </reaction>
</comment>
<feature type="transmembrane region" description="Helical" evidence="10">
    <location>
        <begin position="272"/>
        <end position="289"/>
    </location>
</feature>
<evidence type="ECO:0000256" key="4">
    <source>
        <dbReference type="ARBA" id="ARBA00022679"/>
    </source>
</evidence>